<keyword evidence="1" id="KW-1185">Reference proteome</keyword>
<dbReference type="Proteomes" id="UP000887566">
    <property type="component" value="Unplaced"/>
</dbReference>
<dbReference type="PANTHER" id="PTHR32046">
    <property type="entry name" value="G DOMAIN-CONTAINING PROTEIN"/>
    <property type="match status" value="1"/>
</dbReference>
<reference evidence="2" key="1">
    <citation type="submission" date="2022-11" db="UniProtKB">
        <authorList>
            <consortium name="WormBaseParasite"/>
        </authorList>
    </citation>
    <scope>IDENTIFICATION</scope>
</reference>
<dbReference type="AlphaFoldDB" id="A0A914UKZ8"/>
<proteinExistence type="predicted"/>
<accession>A0A914UKZ8</accession>
<evidence type="ECO:0000313" key="1">
    <source>
        <dbReference type="Proteomes" id="UP000887566"/>
    </source>
</evidence>
<name>A0A914UKZ8_9BILA</name>
<evidence type="ECO:0000313" key="2">
    <source>
        <dbReference type="WBParaSite" id="PSAMB.scaffold10873size3771.g33685.t1"/>
    </source>
</evidence>
<protein>
    <submittedName>
        <fullName evidence="2">Uncharacterized protein</fullName>
    </submittedName>
</protein>
<dbReference type="PANTHER" id="PTHR32046:SF11">
    <property type="entry name" value="IMMUNE-ASSOCIATED NUCLEOTIDE-BINDING PROTEIN 10-LIKE"/>
    <property type="match status" value="1"/>
</dbReference>
<sequence>FHRSAADNIVFCFTNTSGYEFSVSETLTPLSELLRQISENQNVEIPLKRHTMYAYDNMAYRFICAVQPEYGCKFSVNQEALYSKSYSISRNETQRMLEHIKTLKPHRARDSISINYARSVVLHMTEPLAMINSTVQQTIEKIAERQKLVADFHNDEEKLREILMKPIKLVHWKIETDTRIYCKACIVETHYRGDQRLQFVGITPNVMDEDPFVVRDVTYLKKDENGKYFCDNCDQNYKKAVNSMWLVSFTEEKEEEDVTVATDLKEKLNKRQGIEQQIAVNQKLKTELELERDTIVKASTKFAYFLNLYSIAPYNDATEKYLKQLIDKEEKMEIDDKKRKSYEQLLGKYLVEKEVLSKAVKNAPADAGGVQAADVIEIVQDLKSLRHYGKDIEKALVAAQKANFGDSEEDLEYHFHPFGPRHRYQQCQRKYENVLKKSWNYIVG</sequence>
<organism evidence="1 2">
    <name type="scientific">Plectus sambesii</name>
    <dbReference type="NCBI Taxonomy" id="2011161"/>
    <lineage>
        <taxon>Eukaryota</taxon>
        <taxon>Metazoa</taxon>
        <taxon>Ecdysozoa</taxon>
        <taxon>Nematoda</taxon>
        <taxon>Chromadorea</taxon>
        <taxon>Plectida</taxon>
        <taxon>Plectina</taxon>
        <taxon>Plectoidea</taxon>
        <taxon>Plectidae</taxon>
        <taxon>Plectus</taxon>
    </lineage>
</organism>
<dbReference type="WBParaSite" id="PSAMB.scaffold10873size3771.g33685.t1">
    <property type="protein sequence ID" value="PSAMB.scaffold10873size3771.g33685.t1"/>
    <property type="gene ID" value="PSAMB.scaffold10873size3771.g33685"/>
</dbReference>